<gene>
    <name evidence="1" type="ORF">LCGC14_1661610</name>
</gene>
<comment type="caution">
    <text evidence="1">The sequence shown here is derived from an EMBL/GenBank/DDBJ whole genome shotgun (WGS) entry which is preliminary data.</text>
</comment>
<organism evidence="1">
    <name type="scientific">marine sediment metagenome</name>
    <dbReference type="NCBI Taxonomy" id="412755"/>
    <lineage>
        <taxon>unclassified sequences</taxon>
        <taxon>metagenomes</taxon>
        <taxon>ecological metagenomes</taxon>
    </lineage>
</organism>
<accession>A0A0F9HUK2</accession>
<protein>
    <submittedName>
        <fullName evidence="1">Uncharacterized protein</fullName>
    </submittedName>
</protein>
<dbReference type="AlphaFoldDB" id="A0A0F9HUK2"/>
<evidence type="ECO:0000313" key="1">
    <source>
        <dbReference type="EMBL" id="KKM18842.1"/>
    </source>
</evidence>
<proteinExistence type="predicted"/>
<reference evidence="1" key="1">
    <citation type="journal article" date="2015" name="Nature">
        <title>Complex archaea that bridge the gap between prokaryotes and eukaryotes.</title>
        <authorList>
            <person name="Spang A."/>
            <person name="Saw J.H."/>
            <person name="Jorgensen S.L."/>
            <person name="Zaremba-Niedzwiedzka K."/>
            <person name="Martijn J."/>
            <person name="Lind A.E."/>
            <person name="van Eijk R."/>
            <person name="Schleper C."/>
            <person name="Guy L."/>
            <person name="Ettema T.J."/>
        </authorList>
    </citation>
    <scope>NUCLEOTIDE SEQUENCE</scope>
</reference>
<name>A0A0F9HUK2_9ZZZZ</name>
<sequence length="73" mass="8653">MQHTFYFIQDSVFDLWNEDKLNSKKQYYDYDIVGTSFKYSYTFPFSDTWHVVLQNDNPGSGANVTVRTIINKI</sequence>
<dbReference type="EMBL" id="LAZR01014132">
    <property type="protein sequence ID" value="KKM18842.1"/>
    <property type="molecule type" value="Genomic_DNA"/>
</dbReference>